<feature type="region of interest" description="Disordered" evidence="5">
    <location>
        <begin position="1"/>
        <end position="26"/>
    </location>
</feature>
<name>A0AAW9RX70_9HYPH</name>
<protein>
    <submittedName>
        <fullName evidence="7">Neutral zinc metallopeptidase</fullName>
    </submittedName>
</protein>
<dbReference type="EMBL" id="JAZHOF010000004">
    <property type="protein sequence ID" value="MEJ8572121.1"/>
    <property type="molecule type" value="Genomic_DNA"/>
</dbReference>
<dbReference type="Proteomes" id="UP001378188">
    <property type="component" value="Unassembled WGS sequence"/>
</dbReference>
<organism evidence="7 8">
    <name type="scientific">Microbaculum marinum</name>
    <dbReference type="NCBI Taxonomy" id="1764581"/>
    <lineage>
        <taxon>Bacteria</taxon>
        <taxon>Pseudomonadati</taxon>
        <taxon>Pseudomonadota</taxon>
        <taxon>Alphaproteobacteria</taxon>
        <taxon>Hyphomicrobiales</taxon>
        <taxon>Tepidamorphaceae</taxon>
        <taxon>Microbaculum</taxon>
    </lineage>
</organism>
<evidence type="ECO:0000313" key="7">
    <source>
        <dbReference type="EMBL" id="MEJ8572121.1"/>
    </source>
</evidence>
<dbReference type="Pfam" id="PF04228">
    <property type="entry name" value="Zn_peptidase"/>
    <property type="match status" value="1"/>
</dbReference>
<comment type="subcellular location">
    <subcellularLocation>
        <location evidence="1">Membrane</location>
        <topology evidence="1">Single-pass membrane protein</topology>
    </subcellularLocation>
</comment>
<dbReference type="PANTHER" id="PTHR30168">
    <property type="entry name" value="PUTATIVE MEMBRANE PROTEIN YPFJ"/>
    <property type="match status" value="1"/>
</dbReference>
<sequence length="299" mass="32586">MRWRGRRGSSNVEDRRGASMGGGFGSGVRLPGGGGSRAGLGGIGFLVVIVVVAMLLGVNPLTLIEGIDGGMAPTMPQGEAPSPPANDEMAQFVSVVLADTEETWGDVFRSEFGQDYEEPRLVLFTGAIRSACGFAQSAAGPFYCPGDRKVYIDLSFYDELRRRFDAPGDFAQAYVIAHEVGHHIQNITGILPKFNEMRQRVSQSEANELSVRVELQADCLAGVWAHDTSQKGLLEQGDIEEALNAASQIGDDAIQKRTQGYVVPDSFNHGTSEQRRRWFMTGLQEGRMYACDTFNTNRL</sequence>
<keyword evidence="4 6" id="KW-0472">Membrane</keyword>
<dbReference type="AlphaFoldDB" id="A0AAW9RX70"/>
<accession>A0AAW9RX70</accession>
<dbReference type="GO" id="GO:0016020">
    <property type="term" value="C:membrane"/>
    <property type="evidence" value="ECO:0007669"/>
    <property type="project" value="UniProtKB-SubCell"/>
</dbReference>
<evidence type="ECO:0000256" key="6">
    <source>
        <dbReference type="SAM" id="Phobius"/>
    </source>
</evidence>
<evidence type="ECO:0000256" key="1">
    <source>
        <dbReference type="ARBA" id="ARBA00004167"/>
    </source>
</evidence>
<evidence type="ECO:0000256" key="5">
    <source>
        <dbReference type="SAM" id="MobiDB-lite"/>
    </source>
</evidence>
<dbReference type="InterPro" id="IPR007343">
    <property type="entry name" value="Uncharacterised_pept_Zn_put"/>
</dbReference>
<evidence type="ECO:0000256" key="4">
    <source>
        <dbReference type="ARBA" id="ARBA00023136"/>
    </source>
</evidence>
<keyword evidence="2 6" id="KW-0812">Transmembrane</keyword>
<keyword evidence="8" id="KW-1185">Reference proteome</keyword>
<dbReference type="PANTHER" id="PTHR30168:SF0">
    <property type="entry name" value="INNER MEMBRANE PROTEIN"/>
    <property type="match status" value="1"/>
</dbReference>
<feature type="transmembrane region" description="Helical" evidence="6">
    <location>
        <begin position="38"/>
        <end position="58"/>
    </location>
</feature>
<gene>
    <name evidence="7" type="ORF">V3328_11595</name>
</gene>
<keyword evidence="3 6" id="KW-1133">Transmembrane helix</keyword>
<comment type="caution">
    <text evidence="7">The sequence shown here is derived from an EMBL/GenBank/DDBJ whole genome shotgun (WGS) entry which is preliminary data.</text>
</comment>
<evidence type="ECO:0000256" key="3">
    <source>
        <dbReference type="ARBA" id="ARBA00022989"/>
    </source>
</evidence>
<dbReference type="RefSeq" id="WP_340329817.1">
    <property type="nucleotide sequence ID" value="NZ_JAZHOF010000004.1"/>
</dbReference>
<evidence type="ECO:0000313" key="8">
    <source>
        <dbReference type="Proteomes" id="UP001378188"/>
    </source>
</evidence>
<proteinExistence type="predicted"/>
<reference evidence="7 8" key="1">
    <citation type="submission" date="2024-02" db="EMBL/GenBank/DDBJ databases">
        <title>Genome analysis and characterization of Microbaculum marinisediminis sp. nov., isolated from marine sediment.</title>
        <authorList>
            <person name="Du Z.-J."/>
            <person name="Ye Y.-Q."/>
            <person name="Zhang Z.-R."/>
            <person name="Yuan S.-M."/>
            <person name="Zhang X.-Y."/>
        </authorList>
    </citation>
    <scope>NUCLEOTIDE SEQUENCE [LARGE SCALE GENOMIC DNA]</scope>
    <source>
        <strain evidence="7 8">SDUM1044001</strain>
    </source>
</reference>
<evidence type="ECO:0000256" key="2">
    <source>
        <dbReference type="ARBA" id="ARBA00022692"/>
    </source>
</evidence>